<dbReference type="VEuPathDB" id="FungiDB:C8Q69DRAFT_215425"/>
<feature type="domain" description="Peptidase M10 metallopeptidase" evidence="5">
    <location>
        <begin position="99"/>
        <end position="216"/>
    </location>
</feature>
<dbReference type="RefSeq" id="XP_028486732.1">
    <property type="nucleotide sequence ID" value="XM_028626241.1"/>
</dbReference>
<comment type="caution">
    <text evidence="6">The sequence shown here is derived from an EMBL/GenBank/DDBJ whole genome shotgun (WGS) entry which is preliminary data.</text>
</comment>
<dbReference type="AlphaFoldDB" id="A0A443HZ09"/>
<keyword evidence="3" id="KW-0378">Hydrolase</keyword>
<accession>A0A443HZ09</accession>
<evidence type="ECO:0000256" key="2">
    <source>
        <dbReference type="ARBA" id="ARBA00022723"/>
    </source>
</evidence>
<dbReference type="GO" id="GO:0031012">
    <property type="term" value="C:extracellular matrix"/>
    <property type="evidence" value="ECO:0007669"/>
    <property type="project" value="InterPro"/>
</dbReference>
<dbReference type="GO" id="GO:0008270">
    <property type="term" value="F:zinc ion binding"/>
    <property type="evidence" value="ECO:0007669"/>
    <property type="project" value="InterPro"/>
</dbReference>
<sequence>MFGKLFRPTKSIIDCADEQVIREPEPDVPDAPLRSGCSFTITGVLAEMAARVAGLVSGLFNTRHTEVCLPQTYCATEEESAGGDITSIRLGMGTAIWRWVRASTVTFTVCAESFPTRDKATYATGKLVEAVALWKGTGVTFRLVDRDCPATFRLVYRQMPASRDNRTLAQSFFPNADTPESRTLFVYGAAFREDNKKYMANFFAHEIGHILGLRHEFTELRKSVRFGFRDDASIMNYFSCPGSWRVQVQDIHLTALFYNYNSRTYRGLPIYVVTPPEFVYPSMLIRPVAKG</sequence>
<keyword evidence="4" id="KW-0862">Zinc</keyword>
<evidence type="ECO:0000259" key="5">
    <source>
        <dbReference type="Pfam" id="PF00413"/>
    </source>
</evidence>
<organism evidence="6 7">
    <name type="scientific">Byssochlamys spectabilis</name>
    <name type="common">Paecilomyces variotii</name>
    <dbReference type="NCBI Taxonomy" id="264951"/>
    <lineage>
        <taxon>Eukaryota</taxon>
        <taxon>Fungi</taxon>
        <taxon>Dikarya</taxon>
        <taxon>Ascomycota</taxon>
        <taxon>Pezizomycotina</taxon>
        <taxon>Eurotiomycetes</taxon>
        <taxon>Eurotiomycetidae</taxon>
        <taxon>Eurotiales</taxon>
        <taxon>Thermoascaceae</taxon>
        <taxon>Paecilomyces</taxon>
    </lineage>
</organism>
<evidence type="ECO:0000256" key="4">
    <source>
        <dbReference type="ARBA" id="ARBA00022833"/>
    </source>
</evidence>
<dbReference type="InterPro" id="IPR001818">
    <property type="entry name" value="Pept_M10_metallopeptidase"/>
</dbReference>
<evidence type="ECO:0000256" key="1">
    <source>
        <dbReference type="ARBA" id="ARBA00022670"/>
    </source>
</evidence>
<dbReference type="GO" id="GO:0006508">
    <property type="term" value="P:proteolysis"/>
    <property type="evidence" value="ECO:0007669"/>
    <property type="project" value="UniProtKB-KW"/>
</dbReference>
<keyword evidence="7" id="KW-1185">Reference proteome</keyword>
<dbReference type="Proteomes" id="UP000283841">
    <property type="component" value="Unassembled WGS sequence"/>
</dbReference>
<evidence type="ECO:0000313" key="6">
    <source>
        <dbReference type="EMBL" id="RWQ97087.1"/>
    </source>
</evidence>
<name>A0A443HZ09_BYSSP</name>
<dbReference type="STRING" id="264951.A0A443HZ09"/>
<dbReference type="EMBL" id="RCNU01000003">
    <property type="protein sequence ID" value="RWQ97087.1"/>
    <property type="molecule type" value="Genomic_DNA"/>
</dbReference>
<evidence type="ECO:0000256" key="3">
    <source>
        <dbReference type="ARBA" id="ARBA00022801"/>
    </source>
</evidence>
<dbReference type="GeneID" id="39595518"/>
<keyword evidence="2" id="KW-0479">Metal-binding</keyword>
<dbReference type="Gene3D" id="3.40.390.10">
    <property type="entry name" value="Collagenase (Catalytic Domain)"/>
    <property type="match status" value="1"/>
</dbReference>
<reference evidence="6 7" key="1">
    <citation type="journal article" date="2018" name="Front. Microbiol.">
        <title>Genomic and genetic insights into a cosmopolitan fungus, Paecilomyces variotii (Eurotiales).</title>
        <authorList>
            <person name="Urquhart A.S."/>
            <person name="Mondo S.J."/>
            <person name="Makela M.R."/>
            <person name="Hane J.K."/>
            <person name="Wiebenga A."/>
            <person name="He G."/>
            <person name="Mihaltcheva S."/>
            <person name="Pangilinan J."/>
            <person name="Lipzen A."/>
            <person name="Barry K."/>
            <person name="de Vries R.P."/>
            <person name="Grigoriev I.V."/>
            <person name="Idnurm A."/>
        </authorList>
    </citation>
    <scope>NUCLEOTIDE SEQUENCE [LARGE SCALE GENOMIC DNA]</scope>
    <source>
        <strain evidence="6 7">CBS 101075</strain>
    </source>
</reference>
<protein>
    <recommendedName>
        <fullName evidence="5">Peptidase M10 metallopeptidase domain-containing protein</fullName>
    </recommendedName>
</protein>
<dbReference type="InterPro" id="IPR024079">
    <property type="entry name" value="MetalloPept_cat_dom_sf"/>
</dbReference>
<evidence type="ECO:0000313" key="7">
    <source>
        <dbReference type="Proteomes" id="UP000283841"/>
    </source>
</evidence>
<gene>
    <name evidence="6" type="ORF">C8Q69DRAFT_215425</name>
</gene>
<proteinExistence type="predicted"/>
<dbReference type="GO" id="GO:0004222">
    <property type="term" value="F:metalloendopeptidase activity"/>
    <property type="evidence" value="ECO:0007669"/>
    <property type="project" value="InterPro"/>
</dbReference>
<dbReference type="Pfam" id="PF00413">
    <property type="entry name" value="Peptidase_M10"/>
    <property type="match status" value="1"/>
</dbReference>
<dbReference type="SUPFAM" id="SSF55486">
    <property type="entry name" value="Metalloproteases ('zincins'), catalytic domain"/>
    <property type="match status" value="1"/>
</dbReference>
<keyword evidence="1" id="KW-0645">Protease</keyword>